<dbReference type="AlphaFoldDB" id="A0A1K2HK23"/>
<reference evidence="5 6" key="2">
    <citation type="submission" date="2016-11" db="EMBL/GenBank/DDBJ databases">
        <authorList>
            <person name="Jaros S."/>
            <person name="Januszkiewicz K."/>
            <person name="Wedrychowicz H."/>
        </authorList>
    </citation>
    <scope>NUCLEOTIDE SEQUENCE [LARGE SCALE GENOMIC DNA]</scope>
    <source>
        <strain evidence="5 6">DSM 22330</strain>
    </source>
</reference>
<feature type="domain" description="Nudix hydrolase" evidence="3">
    <location>
        <begin position="11"/>
        <end position="139"/>
    </location>
</feature>
<evidence type="ECO:0000313" key="7">
    <source>
        <dbReference type="Proteomes" id="UP000218979"/>
    </source>
</evidence>
<evidence type="ECO:0000313" key="6">
    <source>
        <dbReference type="Proteomes" id="UP000185655"/>
    </source>
</evidence>
<dbReference type="InterPro" id="IPR020084">
    <property type="entry name" value="NUDIX_hydrolase_CS"/>
</dbReference>
<dbReference type="Gene3D" id="3.90.79.10">
    <property type="entry name" value="Nucleoside Triphosphate Pyrophosphohydrolase"/>
    <property type="match status" value="1"/>
</dbReference>
<keyword evidence="7" id="KW-1185">Reference proteome</keyword>
<dbReference type="InterPro" id="IPR000086">
    <property type="entry name" value="NUDIX_hydrolase_dom"/>
</dbReference>
<dbReference type="CDD" id="cd04688">
    <property type="entry name" value="NUDIX_Hydrolase"/>
    <property type="match status" value="1"/>
</dbReference>
<dbReference type="PROSITE" id="PS00893">
    <property type="entry name" value="NUDIX_BOX"/>
    <property type="match status" value="1"/>
</dbReference>
<dbReference type="GO" id="GO:0016787">
    <property type="term" value="F:hydrolase activity"/>
    <property type="evidence" value="ECO:0007669"/>
    <property type="project" value="UniProtKB-KW"/>
</dbReference>
<evidence type="ECO:0000256" key="2">
    <source>
        <dbReference type="ARBA" id="ARBA00022801"/>
    </source>
</evidence>
<organism evidence="5 6">
    <name type="scientific">Pseudolactococcus chungangensis CAU 28 = DSM 22330</name>
    <dbReference type="NCBI Taxonomy" id="1122154"/>
    <lineage>
        <taxon>Bacteria</taxon>
        <taxon>Bacillati</taxon>
        <taxon>Bacillota</taxon>
        <taxon>Bacilli</taxon>
        <taxon>Lactobacillales</taxon>
        <taxon>Streptococcaceae</taxon>
        <taxon>Pseudolactococcus</taxon>
    </lineage>
</organism>
<evidence type="ECO:0000259" key="3">
    <source>
        <dbReference type="PROSITE" id="PS51462"/>
    </source>
</evidence>
<dbReference type="STRING" id="1122154.SAMN02746068_02135"/>
<dbReference type="PROSITE" id="PS51462">
    <property type="entry name" value="NUDIX"/>
    <property type="match status" value="1"/>
</dbReference>
<proteinExistence type="predicted"/>
<comment type="cofactor">
    <cofactor evidence="1">
        <name>Mg(2+)</name>
        <dbReference type="ChEBI" id="CHEBI:18420"/>
    </cofactor>
</comment>
<gene>
    <name evidence="4" type="ORF">RR45_GL001608</name>
    <name evidence="5" type="ORF">SAMN02746068_02135</name>
</gene>
<dbReference type="RefSeq" id="WP_031367138.1">
    <property type="nucleotide sequence ID" value="NZ_FPKS01000025.1"/>
</dbReference>
<dbReference type="Pfam" id="PF00293">
    <property type="entry name" value="NUDIX"/>
    <property type="match status" value="1"/>
</dbReference>
<dbReference type="PANTHER" id="PTHR43046">
    <property type="entry name" value="GDP-MANNOSE MANNOSYL HYDROLASE"/>
    <property type="match status" value="1"/>
</dbReference>
<dbReference type="SUPFAM" id="SSF55811">
    <property type="entry name" value="Nudix"/>
    <property type="match status" value="1"/>
</dbReference>
<accession>A0A1K2HK23</accession>
<evidence type="ECO:0000313" key="4">
    <source>
        <dbReference type="EMBL" id="PCR99277.1"/>
    </source>
</evidence>
<evidence type="ECO:0000256" key="1">
    <source>
        <dbReference type="ARBA" id="ARBA00001946"/>
    </source>
</evidence>
<dbReference type="Proteomes" id="UP000185655">
    <property type="component" value="Unassembled WGS sequence"/>
</dbReference>
<dbReference type="EMBL" id="JXJT01000041">
    <property type="protein sequence ID" value="PCR99277.1"/>
    <property type="molecule type" value="Genomic_DNA"/>
</dbReference>
<name>A0A1K2HK23_9LACT</name>
<reference evidence="4 7" key="1">
    <citation type="submission" date="2014-12" db="EMBL/GenBank/DDBJ databases">
        <title>Draft genome sequences of 10 type strains of Lactococcus.</title>
        <authorList>
            <person name="Sun Z."/>
            <person name="Zhong Z."/>
            <person name="Liu W."/>
            <person name="Zhang W."/>
            <person name="Zhang H."/>
        </authorList>
    </citation>
    <scope>NUCLEOTIDE SEQUENCE [LARGE SCALE GENOMIC DNA]</scope>
    <source>
        <strain evidence="4 7">DSM 22330</strain>
    </source>
</reference>
<protein>
    <submittedName>
        <fullName evidence="5">ADP-ribose pyrophosphatase YjhB, NUDIX family</fullName>
    </submittedName>
</protein>
<dbReference type="OrthoDB" id="9008185at2"/>
<dbReference type="Proteomes" id="UP000218979">
    <property type="component" value="Unassembled WGS sequence"/>
</dbReference>
<sequence>MTQDLTVDIAEGRLNIRVAAIIQQDDKILVSQWLNGTISLVGGRVALGETTQAAISREVAEETGLIVETASLCAMIENFFKYDDTFYHEFLYVYDVTTNVLEFDQSAPDFESQDILWLPISESASVQPEILSDVVRDKRDQILHLVNQEANLVS</sequence>
<dbReference type="InterPro" id="IPR015797">
    <property type="entry name" value="NUDIX_hydrolase-like_dom_sf"/>
</dbReference>
<dbReference type="PANTHER" id="PTHR43046:SF14">
    <property type="entry name" value="MUTT_NUDIX FAMILY PROTEIN"/>
    <property type="match status" value="1"/>
</dbReference>
<dbReference type="EMBL" id="FPKS01000025">
    <property type="protein sequence ID" value="SFZ76897.1"/>
    <property type="molecule type" value="Genomic_DNA"/>
</dbReference>
<keyword evidence="2" id="KW-0378">Hydrolase</keyword>
<evidence type="ECO:0000313" key="5">
    <source>
        <dbReference type="EMBL" id="SFZ76897.1"/>
    </source>
</evidence>